<dbReference type="PANTHER" id="PTHR46082">
    <property type="entry name" value="ATP/GTP-BINDING PROTEIN-RELATED"/>
    <property type="match status" value="1"/>
</dbReference>
<dbReference type="HOGENOM" id="CLU_000288_34_2_1"/>
<dbReference type="InterPro" id="IPR035994">
    <property type="entry name" value="Nucleoside_phosphorylase_sf"/>
</dbReference>
<dbReference type="SMART" id="SM00248">
    <property type="entry name" value="ANK"/>
    <property type="match status" value="14"/>
</dbReference>
<feature type="repeat" description="ANK" evidence="2">
    <location>
        <begin position="980"/>
        <end position="1012"/>
    </location>
</feature>
<evidence type="ECO:0000256" key="2">
    <source>
        <dbReference type="PROSITE-ProRule" id="PRU00023"/>
    </source>
</evidence>
<feature type="repeat" description="ANK" evidence="2">
    <location>
        <begin position="1150"/>
        <end position="1177"/>
    </location>
</feature>
<keyword evidence="2" id="KW-0040">ANK repeat</keyword>
<dbReference type="Pfam" id="PF24883">
    <property type="entry name" value="NPHP3_N"/>
    <property type="match status" value="1"/>
</dbReference>
<evidence type="ECO:0000313" key="4">
    <source>
        <dbReference type="EMBL" id="KDN61351.1"/>
    </source>
</evidence>
<dbReference type="STRING" id="1173701.A0A066X6H0"/>
<dbReference type="Pfam" id="PF13637">
    <property type="entry name" value="Ank_4"/>
    <property type="match status" value="2"/>
</dbReference>
<dbReference type="InterPro" id="IPR036770">
    <property type="entry name" value="Ankyrin_rpt-contain_sf"/>
</dbReference>
<dbReference type="Proteomes" id="UP000027238">
    <property type="component" value="Unassembled WGS sequence"/>
</dbReference>
<dbReference type="Gene3D" id="1.25.40.20">
    <property type="entry name" value="Ankyrin repeat-containing domain"/>
    <property type="match status" value="4"/>
</dbReference>
<dbReference type="InterPro" id="IPR002110">
    <property type="entry name" value="Ankyrin_rpt"/>
</dbReference>
<dbReference type="Gene3D" id="3.40.50.1580">
    <property type="entry name" value="Nucleoside phosphorylase domain"/>
    <property type="match status" value="1"/>
</dbReference>
<dbReference type="OMA" id="EDYRYGN"/>
<evidence type="ECO:0000256" key="1">
    <source>
        <dbReference type="ARBA" id="ARBA00022737"/>
    </source>
</evidence>
<feature type="repeat" description="ANK" evidence="2">
    <location>
        <begin position="946"/>
        <end position="978"/>
    </location>
</feature>
<dbReference type="InterPro" id="IPR053137">
    <property type="entry name" value="NLR-like"/>
</dbReference>
<name>A0A066X6H0_COLSU</name>
<dbReference type="GO" id="GO:0003824">
    <property type="term" value="F:catalytic activity"/>
    <property type="evidence" value="ECO:0007669"/>
    <property type="project" value="InterPro"/>
</dbReference>
<dbReference type="GO" id="GO:0009116">
    <property type="term" value="P:nucleoside metabolic process"/>
    <property type="evidence" value="ECO:0007669"/>
    <property type="project" value="InterPro"/>
</dbReference>
<feature type="domain" description="Nephrocystin 3-like N-terminal" evidence="3">
    <location>
        <begin position="385"/>
        <end position="544"/>
    </location>
</feature>
<dbReference type="PROSITE" id="PS50297">
    <property type="entry name" value="ANK_REP_REGION"/>
    <property type="match status" value="8"/>
</dbReference>
<evidence type="ECO:0000313" key="5">
    <source>
        <dbReference type="Proteomes" id="UP000027238"/>
    </source>
</evidence>
<dbReference type="PANTHER" id="PTHR46082:SF11">
    <property type="entry name" value="AAA+ ATPASE DOMAIN-CONTAINING PROTEIN-RELATED"/>
    <property type="match status" value="1"/>
</dbReference>
<dbReference type="Pfam" id="PF12796">
    <property type="entry name" value="Ank_2"/>
    <property type="match status" value="4"/>
</dbReference>
<evidence type="ECO:0000259" key="3">
    <source>
        <dbReference type="Pfam" id="PF24883"/>
    </source>
</evidence>
<dbReference type="InterPro" id="IPR027417">
    <property type="entry name" value="P-loop_NTPase"/>
</dbReference>
<gene>
    <name evidence="4" type="ORF">CSUB01_06553</name>
</gene>
<organism evidence="4 5">
    <name type="scientific">Colletotrichum sublineola</name>
    <name type="common">Sorghum anthracnose fungus</name>
    <dbReference type="NCBI Taxonomy" id="1173701"/>
    <lineage>
        <taxon>Eukaryota</taxon>
        <taxon>Fungi</taxon>
        <taxon>Dikarya</taxon>
        <taxon>Ascomycota</taxon>
        <taxon>Pezizomycotina</taxon>
        <taxon>Sordariomycetes</taxon>
        <taxon>Hypocreomycetidae</taxon>
        <taxon>Glomerellales</taxon>
        <taxon>Glomerellaceae</taxon>
        <taxon>Colletotrichum</taxon>
        <taxon>Colletotrichum graminicola species complex</taxon>
    </lineage>
</organism>
<reference evidence="5" key="1">
    <citation type="journal article" date="2014" name="Genome Announc.">
        <title>Draft genome sequence of Colletotrichum sublineola, a destructive pathogen of cultivated sorghum.</title>
        <authorList>
            <person name="Baroncelli R."/>
            <person name="Sanz-Martin J.M."/>
            <person name="Rech G.E."/>
            <person name="Sukno S.A."/>
            <person name="Thon M.R."/>
        </authorList>
    </citation>
    <scope>NUCLEOTIDE SEQUENCE [LARGE SCALE GENOMIC DNA]</scope>
    <source>
        <strain evidence="5">TX430BB</strain>
    </source>
</reference>
<dbReference type="OrthoDB" id="194358at2759"/>
<feature type="repeat" description="ANK" evidence="2">
    <location>
        <begin position="880"/>
        <end position="912"/>
    </location>
</feature>
<dbReference type="eggNOG" id="KOG0504">
    <property type="taxonomic scope" value="Eukaryota"/>
</dbReference>
<dbReference type="SUPFAM" id="SSF53167">
    <property type="entry name" value="Purine and uridine phosphorylases"/>
    <property type="match status" value="1"/>
</dbReference>
<dbReference type="PROSITE" id="PS50088">
    <property type="entry name" value="ANK_REPEAT"/>
    <property type="match status" value="11"/>
</dbReference>
<feature type="repeat" description="ANK" evidence="2">
    <location>
        <begin position="1079"/>
        <end position="1111"/>
    </location>
</feature>
<dbReference type="Gene3D" id="3.40.50.300">
    <property type="entry name" value="P-loop containing nucleotide triphosphate hydrolases"/>
    <property type="match status" value="1"/>
</dbReference>
<dbReference type="InterPro" id="IPR056884">
    <property type="entry name" value="NPHP3-like_N"/>
</dbReference>
<feature type="repeat" description="ANK" evidence="2">
    <location>
        <begin position="1265"/>
        <end position="1287"/>
    </location>
</feature>
<keyword evidence="1" id="KW-0677">Repeat</keyword>
<feature type="repeat" description="ANK" evidence="2">
    <location>
        <begin position="1211"/>
        <end position="1243"/>
    </location>
</feature>
<feature type="repeat" description="ANK" evidence="2">
    <location>
        <begin position="1112"/>
        <end position="1144"/>
    </location>
</feature>
<accession>A0A066X6H0</accession>
<dbReference type="SUPFAM" id="SSF48403">
    <property type="entry name" value="Ankyrin repeat"/>
    <property type="match status" value="2"/>
</dbReference>
<dbReference type="SUPFAM" id="SSF52540">
    <property type="entry name" value="P-loop containing nucleoside triphosphate hydrolases"/>
    <property type="match status" value="1"/>
</dbReference>
<keyword evidence="5" id="KW-1185">Reference proteome</keyword>
<dbReference type="EMBL" id="JMSE01001422">
    <property type="protein sequence ID" value="KDN61351.1"/>
    <property type="molecule type" value="Genomic_DNA"/>
</dbReference>
<proteinExistence type="predicted"/>
<feature type="repeat" description="ANK" evidence="2">
    <location>
        <begin position="1016"/>
        <end position="1045"/>
    </location>
</feature>
<sequence length="1416" mass="155748">MSNPTNYTVGWICAITTEFVAAQAFLDERHDKPARVAPQDSNNYALGSISGHNVVIAVLPQGEYGTNSAAVVARDMLHSFPNVRVGLMVGIGGGAPTRKRDIRLGDIVVSCPRDGKGGVLQYDFGKTIQSQAFQQTGFLNQPPQVLRTAVAGLEAMYEIDGHQLDEHIESVLRNKPRLRKKYSRPQPSSDRLYKSDIVHPQDTDDGCIQVCGNDTSALILRRERDGDEEDDPAIHYGLVASANQLMKDALVRDKLALENDVLCFEMEAAGLMNHFPCLVIRGICDYSDSHKNKEWQGFAAMAAAAYAKDLLGQISVSRIEDETRIEEVLKSLEENMHEVQCTSNQIVKTVESIRFDSRITQIKKWLSPPDTSTNFNHAREVLLEGTCTWFLESPVFEEWKFGSRRHLWLHSMPGGGKTVLCAKILHHLEDTDDCVTLDFFFDFSDTGKQKLDDLLRSLIFQLYKYGGEAANDLDHLFKTYQGQRQPETAALTNTFCAMMKHFKKVYIVLDALDECTMRDKLLAWVKSIVFTPDFDHVQLLATSRPEEEFQRSIPVWIGEESCRQLDKESITADIHAYIDDRLEHSPEFKKWSTYPSVLRKIRDEVGSKADGMFRWAACQLDSLEACLDREGIEGTLQALPRDLNETYSRIFQNIPQQRKMKAIRLLQFLVHSERPLLLEEAVDVVAVRLGSGQRCFDVEDRLPCPADIMRFCPSLVSLTQHTTIIRFEPVVVEALQLAHFSVKEYFLQSDVEGFRHMEASIGITHTCLTYLANIEDKDEGILTITREFPLAEYAAEVWTDHAKLVEYADGVVAATMSFLSGAKTFNLWTRLLSQSSKSWIYSRDLSELSCLCLACFKGLTETAKQLILRGADINAQGGTSFGNALQVACYNGYIEIVQMLLNKGADINIQGGTYGNALMAASYGGHAEVVQMLLNKGADINAQGGTYGNTLMAASYSGHTEVVQVLLNNGADINAQGGTSFGNALTAACSNGHTEVVQMLLNKGADINAQGGAFGNALIAASYSGHTEVVQVLLNNRADINAQGGAFGNALMAACSKGHIEVFQVLLNNRADINVQGGAYGNALMAASYGGHAEVVQMLLNKGADINAQGGAYGNALMAACSKGHTEVVQMLLNKGADVNAQGGAYGNVLMAACSKGHTEVIQILLNKGADINAQGGAYDNALMAPCYEDHTGFPDAFSTRLADLNLRDNSGRSALSWAAQNGHELVLETLLGTQSDADAAGKNERSRPSLLLTHGVDINSKDNNGDTPISWAAKHGHVGAVQLLLSQESIDPDSCDNSGRTPLSWAAKRLAPWTSDEHSEEIVSLLIATKKVDVNSRDRQGYTPLMWALWNSKSRVAELLIQAGGRLPDTYEANLVLEDFWREDEKKCDQFIADMGWNDYDFFGLQGLFCDSCDG</sequence>
<feature type="repeat" description="ANK" evidence="2">
    <location>
        <begin position="913"/>
        <end position="945"/>
    </location>
</feature>
<protein>
    <submittedName>
        <fullName evidence="4">Putative null</fullName>
    </submittedName>
</protein>
<comment type="caution">
    <text evidence="4">The sequence shown here is derived from an EMBL/GenBank/DDBJ whole genome shotgun (WGS) entry which is preliminary data.</text>
</comment>
<feature type="repeat" description="ANK" evidence="2">
    <location>
        <begin position="1049"/>
        <end position="1078"/>
    </location>
</feature>